<dbReference type="EMBL" id="OX395130">
    <property type="protein sequence ID" value="CAI5775555.1"/>
    <property type="molecule type" value="Genomic_DNA"/>
</dbReference>
<feature type="transmembrane region" description="Helical" evidence="6">
    <location>
        <begin position="253"/>
        <end position="272"/>
    </location>
</feature>
<evidence type="ECO:0000256" key="4">
    <source>
        <dbReference type="PROSITE-ProRule" id="PRU00175"/>
    </source>
</evidence>
<keyword evidence="3" id="KW-0862">Zinc</keyword>
<feature type="region of interest" description="Disordered" evidence="5">
    <location>
        <begin position="1"/>
        <end position="67"/>
    </location>
</feature>
<evidence type="ECO:0000256" key="5">
    <source>
        <dbReference type="SAM" id="MobiDB-lite"/>
    </source>
</evidence>
<evidence type="ECO:0000256" key="2">
    <source>
        <dbReference type="ARBA" id="ARBA00022771"/>
    </source>
</evidence>
<dbReference type="Gene3D" id="3.30.40.10">
    <property type="entry name" value="Zinc/RING finger domain, C3HC4 (zinc finger)"/>
    <property type="match status" value="1"/>
</dbReference>
<keyword evidence="6" id="KW-0472">Membrane</keyword>
<gene>
    <name evidence="8" type="ORF">PODLI_1B039751</name>
</gene>
<dbReference type="GO" id="GO:0008270">
    <property type="term" value="F:zinc ion binding"/>
    <property type="evidence" value="ECO:0007669"/>
    <property type="project" value="UniProtKB-KW"/>
</dbReference>
<feature type="compositionally biased region" description="Basic and acidic residues" evidence="5">
    <location>
        <begin position="17"/>
        <end position="30"/>
    </location>
</feature>
<dbReference type="PANTHER" id="PTHR22791">
    <property type="entry name" value="RING-TYPE DOMAIN-CONTAINING PROTEIN"/>
    <property type="match status" value="1"/>
</dbReference>
<dbReference type="AlphaFoldDB" id="A0AA35P7A7"/>
<name>A0AA35P7A7_9SAUR</name>
<evidence type="ECO:0000256" key="1">
    <source>
        <dbReference type="ARBA" id="ARBA00022723"/>
    </source>
</evidence>
<dbReference type="PROSITE" id="PS50089">
    <property type="entry name" value="ZF_RING_2"/>
    <property type="match status" value="1"/>
</dbReference>
<proteinExistence type="predicted"/>
<feature type="region of interest" description="Disordered" evidence="5">
    <location>
        <begin position="182"/>
        <end position="212"/>
    </location>
</feature>
<dbReference type="Proteomes" id="UP001178461">
    <property type="component" value="Chromosome 5"/>
</dbReference>
<feature type="region of interest" description="Disordered" evidence="5">
    <location>
        <begin position="294"/>
        <end position="315"/>
    </location>
</feature>
<dbReference type="InterPro" id="IPR051435">
    <property type="entry name" value="RING_finger_E3_ubiq-ligases"/>
</dbReference>
<dbReference type="SMART" id="SM00184">
    <property type="entry name" value="RING"/>
    <property type="match status" value="1"/>
</dbReference>
<dbReference type="SUPFAM" id="SSF57850">
    <property type="entry name" value="RING/U-box"/>
    <property type="match status" value="1"/>
</dbReference>
<dbReference type="GO" id="GO:0016567">
    <property type="term" value="P:protein ubiquitination"/>
    <property type="evidence" value="ECO:0007669"/>
    <property type="project" value="TreeGrafter"/>
</dbReference>
<dbReference type="PROSITE" id="PS00518">
    <property type="entry name" value="ZF_RING_1"/>
    <property type="match status" value="1"/>
</dbReference>
<sequence length="315" mass="33665">MDQQAEQEACNPGELEGGARQDGKEGEALKGTEAQPVPPPPAAAAAAAEAAIRAPSAPPSAPPQPEALLSSGEYECRICYNFFDLERHAPKLLECLHTFCQDCLAQLHLRGGEHSPRGRGAPPDSHLTCPVCRHRTALPDGRVHSLPVNTKLVEGILQQLRGWAPLLRDLRAQRLLLLQVPRPPARQPSPSSDRSSGAATITVGSPDASCSEDPGDGHCCASCRRKAGCVCLVFTFLAMVLLGFAWMEWLTGSIFLGVALVLLFASTVPFMYSYKSRSEPRTIFFARATTGGSREVASGRSTPGGRVAAESRSRC</sequence>
<keyword evidence="1" id="KW-0479">Metal-binding</keyword>
<feature type="compositionally biased region" description="Low complexity" evidence="5">
    <location>
        <begin position="43"/>
        <end position="55"/>
    </location>
</feature>
<keyword evidence="2 4" id="KW-0863">Zinc-finger</keyword>
<dbReference type="PANTHER" id="PTHR22791:SF17">
    <property type="entry name" value="RING-TYPE DOMAIN-CONTAINING PROTEIN"/>
    <property type="match status" value="1"/>
</dbReference>
<accession>A0AA35P7A7</accession>
<dbReference type="GO" id="GO:0061630">
    <property type="term" value="F:ubiquitin protein ligase activity"/>
    <property type="evidence" value="ECO:0007669"/>
    <property type="project" value="TreeGrafter"/>
</dbReference>
<dbReference type="Pfam" id="PF14634">
    <property type="entry name" value="zf-RING_5"/>
    <property type="match status" value="1"/>
</dbReference>
<feature type="compositionally biased region" description="Low complexity" evidence="5">
    <location>
        <begin position="188"/>
        <end position="199"/>
    </location>
</feature>
<feature type="compositionally biased region" description="Pro residues" evidence="5">
    <location>
        <begin position="56"/>
        <end position="65"/>
    </location>
</feature>
<keyword evidence="6" id="KW-1133">Transmembrane helix</keyword>
<organism evidence="8 9">
    <name type="scientific">Podarcis lilfordi</name>
    <name type="common">Lilford's wall lizard</name>
    <dbReference type="NCBI Taxonomy" id="74358"/>
    <lineage>
        <taxon>Eukaryota</taxon>
        <taxon>Metazoa</taxon>
        <taxon>Chordata</taxon>
        <taxon>Craniata</taxon>
        <taxon>Vertebrata</taxon>
        <taxon>Euteleostomi</taxon>
        <taxon>Lepidosauria</taxon>
        <taxon>Squamata</taxon>
        <taxon>Bifurcata</taxon>
        <taxon>Unidentata</taxon>
        <taxon>Episquamata</taxon>
        <taxon>Laterata</taxon>
        <taxon>Lacertibaenia</taxon>
        <taxon>Lacertidae</taxon>
        <taxon>Podarcis</taxon>
    </lineage>
</organism>
<keyword evidence="6" id="KW-0812">Transmembrane</keyword>
<dbReference type="InterPro" id="IPR017907">
    <property type="entry name" value="Znf_RING_CS"/>
</dbReference>
<evidence type="ECO:0000259" key="7">
    <source>
        <dbReference type="PROSITE" id="PS50089"/>
    </source>
</evidence>
<reference evidence="8" key="1">
    <citation type="submission" date="2022-12" db="EMBL/GenBank/DDBJ databases">
        <authorList>
            <person name="Alioto T."/>
            <person name="Alioto T."/>
            <person name="Gomez Garrido J."/>
        </authorList>
    </citation>
    <scope>NUCLEOTIDE SEQUENCE</scope>
</reference>
<keyword evidence="9" id="KW-1185">Reference proteome</keyword>
<dbReference type="InterPro" id="IPR013083">
    <property type="entry name" value="Znf_RING/FYVE/PHD"/>
</dbReference>
<evidence type="ECO:0000313" key="8">
    <source>
        <dbReference type="EMBL" id="CAI5775555.1"/>
    </source>
</evidence>
<dbReference type="InterPro" id="IPR001841">
    <property type="entry name" value="Znf_RING"/>
</dbReference>
<protein>
    <submittedName>
        <fullName evidence="8">Finger 223-like</fullName>
    </submittedName>
</protein>
<evidence type="ECO:0000256" key="6">
    <source>
        <dbReference type="SAM" id="Phobius"/>
    </source>
</evidence>
<evidence type="ECO:0000313" key="9">
    <source>
        <dbReference type="Proteomes" id="UP001178461"/>
    </source>
</evidence>
<feature type="transmembrane region" description="Helical" evidence="6">
    <location>
        <begin position="227"/>
        <end position="247"/>
    </location>
</feature>
<feature type="domain" description="RING-type" evidence="7">
    <location>
        <begin position="76"/>
        <end position="133"/>
    </location>
</feature>
<evidence type="ECO:0000256" key="3">
    <source>
        <dbReference type="ARBA" id="ARBA00022833"/>
    </source>
</evidence>